<dbReference type="SUPFAM" id="SSF54106">
    <property type="entry name" value="LysM domain"/>
    <property type="match status" value="1"/>
</dbReference>
<evidence type="ECO:0000313" key="4">
    <source>
        <dbReference type="Proteomes" id="UP000742786"/>
    </source>
</evidence>
<proteinExistence type="predicted"/>
<dbReference type="PANTHER" id="PTHR34700">
    <property type="entry name" value="POTASSIUM BINDING PROTEIN KBP"/>
    <property type="match status" value="1"/>
</dbReference>
<dbReference type="InterPro" id="IPR052196">
    <property type="entry name" value="Bact_Kbp"/>
</dbReference>
<keyword evidence="4" id="KW-1185">Reference proteome</keyword>
<name>A0A916J4D2_9PROT</name>
<dbReference type="Proteomes" id="UP000742786">
    <property type="component" value="Unassembled WGS sequence"/>
</dbReference>
<dbReference type="Pfam" id="PF01476">
    <property type="entry name" value="LysM"/>
    <property type="match status" value="1"/>
</dbReference>
<feature type="domain" description="LysM" evidence="2">
    <location>
        <begin position="37"/>
        <end position="86"/>
    </location>
</feature>
<dbReference type="PROSITE" id="PS51782">
    <property type="entry name" value="LYSM"/>
    <property type="match status" value="1"/>
</dbReference>
<evidence type="ECO:0000259" key="2">
    <source>
        <dbReference type="PROSITE" id="PS51782"/>
    </source>
</evidence>
<evidence type="ECO:0000313" key="3">
    <source>
        <dbReference type="EMBL" id="CAG4883994.1"/>
    </source>
</evidence>
<reference evidence="3" key="1">
    <citation type="submission" date="2021-04" db="EMBL/GenBank/DDBJ databases">
        <authorList>
            <person name="Hornung B."/>
        </authorList>
    </citation>
    <scope>NUCLEOTIDE SEQUENCE</scope>
    <source>
        <strain evidence="3">G5G6</strain>
    </source>
</reference>
<evidence type="ECO:0000256" key="1">
    <source>
        <dbReference type="SAM" id="SignalP"/>
    </source>
</evidence>
<accession>A0A916J4D2</accession>
<dbReference type="AlphaFoldDB" id="A0A916J4D2"/>
<dbReference type="InterPro" id="IPR018392">
    <property type="entry name" value="LysM"/>
</dbReference>
<dbReference type="CDD" id="cd00118">
    <property type="entry name" value="LysM"/>
    <property type="match status" value="1"/>
</dbReference>
<organism evidence="3 4">
    <name type="scientific">Georgfuchsia toluolica</name>
    <dbReference type="NCBI Taxonomy" id="424218"/>
    <lineage>
        <taxon>Bacteria</taxon>
        <taxon>Pseudomonadati</taxon>
        <taxon>Pseudomonadota</taxon>
        <taxon>Betaproteobacteria</taxon>
        <taxon>Nitrosomonadales</taxon>
        <taxon>Sterolibacteriaceae</taxon>
        <taxon>Georgfuchsia</taxon>
    </lineage>
</organism>
<protein>
    <submittedName>
        <fullName evidence="3">Peptidoglycan-binding LysM</fullName>
    </submittedName>
</protein>
<sequence length="360" mass="39424">MARIISTLFVLISSAVLFTQAAPAADAPLELIPDAPSRHVVVRGDTLWDLSKLYLKDPFRWPELWGFNKEQIKNPHWIYPGQVLVLDTINGRPRLSIEGGGSGGVPTVKLEPQVRITDQTQEIPAIPQQVIEPFLSQPLVVEEDALETAPRIVATENDNVICAQGDLVYVDREMSGPPRLWQVYRPGKAMKDPATGEVIGYEAVLLGTAKVVKQGIVASANKKGVPGTVRILTARQDIGKDDRLIVAPRLQIVNYTLHKPNGNVNSRVVSIYGDNEAGGNYSIIAITGGKKSGIEVGHVLALSRTGQEITDRYRGAKYDFALPNERYGLLYVFRTFEKVSYGLVMQASQSVMVGDTVETP</sequence>
<dbReference type="RefSeq" id="WP_220635887.1">
    <property type="nucleotide sequence ID" value="NZ_CAJQUM010000001.1"/>
</dbReference>
<dbReference type="InterPro" id="IPR036779">
    <property type="entry name" value="LysM_dom_sf"/>
</dbReference>
<comment type="caution">
    <text evidence="3">The sequence shown here is derived from an EMBL/GenBank/DDBJ whole genome shotgun (WGS) entry which is preliminary data.</text>
</comment>
<keyword evidence="1" id="KW-0732">Signal</keyword>
<dbReference type="PANTHER" id="PTHR34700:SF4">
    <property type="entry name" value="PHAGE-LIKE ELEMENT PBSX PROTEIN XKDP"/>
    <property type="match status" value="1"/>
</dbReference>
<gene>
    <name evidence="3" type="ORF">GTOL_11877</name>
</gene>
<dbReference type="Gene3D" id="3.10.350.10">
    <property type="entry name" value="LysM domain"/>
    <property type="match status" value="1"/>
</dbReference>
<dbReference type="EMBL" id="CAJQUM010000001">
    <property type="protein sequence ID" value="CAG4883994.1"/>
    <property type="molecule type" value="Genomic_DNA"/>
</dbReference>
<feature type="signal peptide" evidence="1">
    <location>
        <begin position="1"/>
        <end position="21"/>
    </location>
</feature>
<feature type="chain" id="PRO_5036721386" evidence="1">
    <location>
        <begin position="22"/>
        <end position="360"/>
    </location>
</feature>
<dbReference type="SMART" id="SM00257">
    <property type="entry name" value="LysM"/>
    <property type="match status" value="1"/>
</dbReference>